<dbReference type="Proteomes" id="UP001231649">
    <property type="component" value="Chromosome 4"/>
</dbReference>
<evidence type="ECO:0000313" key="1">
    <source>
        <dbReference type="EMBL" id="KAJ8716297.1"/>
    </source>
</evidence>
<organism evidence="1 2">
    <name type="scientific">Mythimna loreyi</name>
    <dbReference type="NCBI Taxonomy" id="667449"/>
    <lineage>
        <taxon>Eukaryota</taxon>
        <taxon>Metazoa</taxon>
        <taxon>Ecdysozoa</taxon>
        <taxon>Arthropoda</taxon>
        <taxon>Hexapoda</taxon>
        <taxon>Insecta</taxon>
        <taxon>Pterygota</taxon>
        <taxon>Neoptera</taxon>
        <taxon>Endopterygota</taxon>
        <taxon>Lepidoptera</taxon>
        <taxon>Glossata</taxon>
        <taxon>Ditrysia</taxon>
        <taxon>Noctuoidea</taxon>
        <taxon>Noctuidae</taxon>
        <taxon>Noctuinae</taxon>
        <taxon>Hadenini</taxon>
        <taxon>Mythimna</taxon>
    </lineage>
</organism>
<comment type="caution">
    <text evidence="1">The sequence shown here is derived from an EMBL/GenBank/DDBJ whole genome shotgun (WGS) entry which is preliminary data.</text>
</comment>
<reference evidence="1" key="1">
    <citation type="submission" date="2023-03" db="EMBL/GenBank/DDBJ databases">
        <title>Chromosome-level genomes of two armyworms, Mythimna separata and Mythimna loreyi, provide insights into the biosynthesis and reception of sex pheromones.</title>
        <authorList>
            <person name="Zhao H."/>
        </authorList>
    </citation>
    <scope>NUCLEOTIDE SEQUENCE</scope>
    <source>
        <strain evidence="1">BeijingLab</strain>
    </source>
</reference>
<name>A0ACC2QH76_9NEOP</name>
<proteinExistence type="predicted"/>
<sequence>MAQDMQHAVNHIAVKLPPFWPGHVAAWFAQAEASFEISNIKTEDTKYSYVLSILPERTAADIEDILTNPPKENKYEFLKSELIRRLSCSEEKRLNQLLNDEELGDRSPSQFLRHLRSLAGPTLQNETILRQLWLRRLPQTVQAILAAQADLPLSKVAELADRILEVAPTQSFPPAICSTSTPMSTDAALLAITRRLDELTLHVAALDGGRSSRSRDRSYSRMSTRSKSRGFSQTDICWYHRRFKEKATRCTTPCSWKMQPMGNSPGGQ</sequence>
<keyword evidence="2" id="KW-1185">Reference proteome</keyword>
<evidence type="ECO:0000313" key="2">
    <source>
        <dbReference type="Proteomes" id="UP001231649"/>
    </source>
</evidence>
<accession>A0ACC2QH76</accession>
<gene>
    <name evidence="1" type="ORF">PYW08_013582</name>
</gene>
<protein>
    <submittedName>
        <fullName evidence="1">Uncharacterized protein</fullName>
    </submittedName>
</protein>
<dbReference type="EMBL" id="CM056780">
    <property type="protein sequence ID" value="KAJ8716297.1"/>
    <property type="molecule type" value="Genomic_DNA"/>
</dbReference>